<dbReference type="EMBL" id="VZPB01000077">
    <property type="protein sequence ID" value="KAB0574327.1"/>
    <property type="molecule type" value="Genomic_DNA"/>
</dbReference>
<evidence type="ECO:0000259" key="5">
    <source>
        <dbReference type="Pfam" id="PF25917"/>
    </source>
</evidence>
<evidence type="ECO:0000256" key="1">
    <source>
        <dbReference type="ARBA" id="ARBA00009477"/>
    </source>
</evidence>
<reference evidence="7 8" key="1">
    <citation type="submission" date="2019-09" db="EMBL/GenBank/DDBJ databases">
        <title>Draft genome sequences of 48 bacterial type strains from the CCUG.</title>
        <authorList>
            <person name="Tunovic T."/>
            <person name="Pineiro-Iglesias B."/>
            <person name="Unosson C."/>
            <person name="Inganas E."/>
            <person name="Ohlen M."/>
            <person name="Cardew S."/>
            <person name="Jensie-Markopoulos S."/>
            <person name="Salva-Serra F."/>
            <person name="Jaen-Luchoro D."/>
            <person name="Karlsson R."/>
            <person name="Svensson-Stadler L."/>
            <person name="Chun J."/>
            <person name="Moore E."/>
        </authorList>
    </citation>
    <scope>NUCLEOTIDE SEQUENCE [LARGE SCALE GENOMIC DNA]</scope>
    <source>
        <strain evidence="7 8">CCUG 30977</strain>
    </source>
</reference>
<feature type="domain" description="Multidrug resistance protein MdtA-like alpha-helical hairpin" evidence="4">
    <location>
        <begin position="101"/>
        <end position="161"/>
    </location>
</feature>
<keyword evidence="8" id="KW-1185">Reference proteome</keyword>
<comment type="similarity">
    <text evidence="1">Belongs to the membrane fusion protein (MFP) (TC 8.A.1) family.</text>
</comment>
<comment type="caution">
    <text evidence="7">The sequence shown here is derived from an EMBL/GenBank/DDBJ whole genome shotgun (WGS) entry which is preliminary data.</text>
</comment>
<dbReference type="Pfam" id="PF25917">
    <property type="entry name" value="BSH_RND"/>
    <property type="match status" value="1"/>
</dbReference>
<dbReference type="Gene3D" id="2.40.30.170">
    <property type="match status" value="1"/>
</dbReference>
<gene>
    <name evidence="7" type="ORF">F7Q92_19750</name>
</gene>
<dbReference type="PROSITE" id="PS51257">
    <property type="entry name" value="PROKAR_LIPOPROTEIN"/>
    <property type="match status" value="1"/>
</dbReference>
<name>A0A643F6M4_IDEDE</name>
<dbReference type="SUPFAM" id="SSF111369">
    <property type="entry name" value="HlyD-like secretion proteins"/>
    <property type="match status" value="1"/>
</dbReference>
<feature type="coiled-coil region" evidence="2">
    <location>
        <begin position="99"/>
        <end position="157"/>
    </location>
</feature>
<protein>
    <submittedName>
        <fullName evidence="7">Efflux RND transporter periplasmic adaptor subunit</fullName>
    </submittedName>
</protein>
<keyword evidence="2" id="KW-0175">Coiled coil</keyword>
<dbReference type="GO" id="GO:1990281">
    <property type="term" value="C:efflux pump complex"/>
    <property type="evidence" value="ECO:0007669"/>
    <property type="project" value="TreeGrafter"/>
</dbReference>
<feature type="domain" description="CzcB-like C-terminal circularly permuted SH3-like" evidence="6">
    <location>
        <begin position="287"/>
        <end position="341"/>
    </location>
</feature>
<keyword evidence="3" id="KW-0732">Signal</keyword>
<dbReference type="Pfam" id="PF25975">
    <property type="entry name" value="CzcB_C"/>
    <property type="match status" value="1"/>
</dbReference>
<dbReference type="PANTHER" id="PTHR30469">
    <property type="entry name" value="MULTIDRUG RESISTANCE PROTEIN MDTA"/>
    <property type="match status" value="1"/>
</dbReference>
<dbReference type="InterPro" id="IPR058625">
    <property type="entry name" value="MdtA-like_BSH"/>
</dbReference>
<accession>A0A643F6M4</accession>
<organism evidence="7 8">
    <name type="scientific">Ideonella dechloratans</name>
    <dbReference type="NCBI Taxonomy" id="36863"/>
    <lineage>
        <taxon>Bacteria</taxon>
        <taxon>Pseudomonadati</taxon>
        <taxon>Pseudomonadota</taxon>
        <taxon>Betaproteobacteria</taxon>
        <taxon>Burkholderiales</taxon>
        <taxon>Sphaerotilaceae</taxon>
        <taxon>Ideonella</taxon>
    </lineage>
</organism>
<evidence type="ECO:0000256" key="2">
    <source>
        <dbReference type="SAM" id="Coils"/>
    </source>
</evidence>
<feature type="domain" description="Multidrug resistance protein MdtA-like barrel-sandwich hybrid" evidence="5">
    <location>
        <begin position="58"/>
        <end position="192"/>
    </location>
</feature>
<evidence type="ECO:0000256" key="3">
    <source>
        <dbReference type="SAM" id="SignalP"/>
    </source>
</evidence>
<dbReference type="PANTHER" id="PTHR30469:SF18">
    <property type="entry name" value="RESISTANCE-NODULATION-CELL DIVISION (RND) EFFLUX MEMBRANE FUSION PROTEIN-RELATED"/>
    <property type="match status" value="1"/>
</dbReference>
<dbReference type="Pfam" id="PF25876">
    <property type="entry name" value="HH_MFP_RND"/>
    <property type="match status" value="1"/>
</dbReference>
<feature type="signal peptide" evidence="3">
    <location>
        <begin position="1"/>
        <end position="31"/>
    </location>
</feature>
<dbReference type="OrthoDB" id="9806939at2"/>
<proteinExistence type="inferred from homology"/>
<dbReference type="Gene3D" id="2.40.420.20">
    <property type="match status" value="1"/>
</dbReference>
<feature type="chain" id="PRO_5024918621" evidence="3">
    <location>
        <begin position="32"/>
        <end position="357"/>
    </location>
</feature>
<dbReference type="InterPro" id="IPR058624">
    <property type="entry name" value="MdtA-like_HH"/>
</dbReference>
<dbReference type="Gene3D" id="1.10.287.470">
    <property type="entry name" value="Helix hairpin bin"/>
    <property type="match status" value="1"/>
</dbReference>
<evidence type="ECO:0000313" key="7">
    <source>
        <dbReference type="EMBL" id="KAB0574327.1"/>
    </source>
</evidence>
<evidence type="ECO:0000259" key="4">
    <source>
        <dbReference type="Pfam" id="PF25876"/>
    </source>
</evidence>
<dbReference type="InterPro" id="IPR006143">
    <property type="entry name" value="RND_pump_MFP"/>
</dbReference>
<sequence length="357" mass="36348">MGIKTHTTGSRPMKRAAWLASMWLGCAAAMAAPVPTVTVGSTPAGAGFELDGTVEALRQATVAAQVAGNVTQLAVKAGDKVHAGQLLARIDARSTSAGLLQSDAAVAQAEAQLQNARLNAQRQRELRQQGFVSQSVVDQADTSLKAAQAALDQARGARSQAALARGFADVTAPFDGVVQATLVDTGDLAAAGVGVVTMYAPGALRAVVQVPASRAALARAATHPEVRLPDGQWVSPVRRTELPATDPVAQTVEWRLDLPGGTALSPGQSLRVRFDAPASAAVPSVLSVPASAVLRRGELEAVYVARQGQFVLRSVRLGTPGPGQQVPVLAGLKAGEQVAADAVQAGLAGATPAGAAR</sequence>
<dbReference type="Proteomes" id="UP000430120">
    <property type="component" value="Unassembled WGS sequence"/>
</dbReference>
<dbReference type="Gene3D" id="2.40.50.100">
    <property type="match status" value="1"/>
</dbReference>
<dbReference type="GO" id="GO:0015562">
    <property type="term" value="F:efflux transmembrane transporter activity"/>
    <property type="evidence" value="ECO:0007669"/>
    <property type="project" value="TreeGrafter"/>
</dbReference>
<dbReference type="AlphaFoldDB" id="A0A643F6M4"/>
<evidence type="ECO:0000313" key="8">
    <source>
        <dbReference type="Proteomes" id="UP000430120"/>
    </source>
</evidence>
<dbReference type="InterPro" id="IPR058649">
    <property type="entry name" value="CzcB_C"/>
</dbReference>
<evidence type="ECO:0000259" key="6">
    <source>
        <dbReference type="Pfam" id="PF25975"/>
    </source>
</evidence>
<dbReference type="NCBIfam" id="TIGR01730">
    <property type="entry name" value="RND_mfp"/>
    <property type="match status" value="1"/>
</dbReference>